<name>A0AAD6H4Q4_9EURO</name>
<organism evidence="2 3">
    <name type="scientific">Penicillium hordei</name>
    <dbReference type="NCBI Taxonomy" id="40994"/>
    <lineage>
        <taxon>Eukaryota</taxon>
        <taxon>Fungi</taxon>
        <taxon>Dikarya</taxon>
        <taxon>Ascomycota</taxon>
        <taxon>Pezizomycotina</taxon>
        <taxon>Eurotiomycetes</taxon>
        <taxon>Eurotiomycetidae</taxon>
        <taxon>Eurotiales</taxon>
        <taxon>Aspergillaceae</taxon>
        <taxon>Penicillium</taxon>
    </lineage>
</organism>
<evidence type="ECO:0000313" key="3">
    <source>
        <dbReference type="Proteomes" id="UP001213799"/>
    </source>
</evidence>
<dbReference type="GeneID" id="81588060"/>
<feature type="compositionally biased region" description="Basic and acidic residues" evidence="1">
    <location>
        <begin position="12"/>
        <end position="25"/>
    </location>
</feature>
<sequence length="103" mass="11599">MFRRGLSAENEMYERSKRHSEENDYRGYASPASGRIAESRNTHPIFVSASFTGPTSLADTASFRSGRFPGYPLLKVTCIIHRVGNRTKGHDRIITYLECFVPG</sequence>
<dbReference type="AlphaFoldDB" id="A0AAD6H4Q4"/>
<protein>
    <submittedName>
        <fullName evidence="2">Uncharacterized protein</fullName>
    </submittedName>
</protein>
<evidence type="ECO:0000256" key="1">
    <source>
        <dbReference type="SAM" id="MobiDB-lite"/>
    </source>
</evidence>
<dbReference type="EMBL" id="JAQJAE010000003">
    <property type="protein sequence ID" value="KAJ5603805.1"/>
    <property type="molecule type" value="Genomic_DNA"/>
</dbReference>
<keyword evidence="3" id="KW-1185">Reference proteome</keyword>
<feature type="region of interest" description="Disordered" evidence="1">
    <location>
        <begin position="1"/>
        <end position="36"/>
    </location>
</feature>
<gene>
    <name evidence="2" type="ORF">N7537_006761</name>
</gene>
<proteinExistence type="predicted"/>
<evidence type="ECO:0000313" key="2">
    <source>
        <dbReference type="EMBL" id="KAJ5603805.1"/>
    </source>
</evidence>
<comment type="caution">
    <text evidence="2">The sequence shown here is derived from an EMBL/GenBank/DDBJ whole genome shotgun (WGS) entry which is preliminary data.</text>
</comment>
<reference evidence="2" key="1">
    <citation type="journal article" date="2023" name="IMA Fungus">
        <title>Comparative genomic study of the Penicillium genus elucidates a diverse pangenome and 15 lateral gene transfer events.</title>
        <authorList>
            <person name="Petersen C."/>
            <person name="Sorensen T."/>
            <person name="Nielsen M.R."/>
            <person name="Sondergaard T.E."/>
            <person name="Sorensen J.L."/>
            <person name="Fitzpatrick D.A."/>
            <person name="Frisvad J.C."/>
            <person name="Nielsen K.L."/>
        </authorList>
    </citation>
    <scope>NUCLEOTIDE SEQUENCE</scope>
    <source>
        <strain evidence="2">IBT 12815</strain>
    </source>
</reference>
<dbReference type="RefSeq" id="XP_056753603.1">
    <property type="nucleotide sequence ID" value="XM_056897818.1"/>
</dbReference>
<accession>A0AAD6H4Q4</accession>
<reference evidence="2" key="2">
    <citation type="submission" date="2023-01" db="EMBL/GenBank/DDBJ databases">
        <authorList>
            <person name="Petersen C."/>
        </authorList>
    </citation>
    <scope>NUCLEOTIDE SEQUENCE</scope>
    <source>
        <strain evidence="2">IBT 12815</strain>
    </source>
</reference>
<dbReference type="Proteomes" id="UP001213799">
    <property type="component" value="Unassembled WGS sequence"/>
</dbReference>